<dbReference type="InterPro" id="IPR012341">
    <property type="entry name" value="6hp_glycosidase-like_sf"/>
</dbReference>
<feature type="domain" description="Alpha-L-rhamnosidase six-hairpin glycosidase" evidence="3">
    <location>
        <begin position="218"/>
        <end position="335"/>
    </location>
</feature>
<evidence type="ECO:0000256" key="1">
    <source>
        <dbReference type="SAM" id="MobiDB-lite"/>
    </source>
</evidence>
<dbReference type="HOGENOM" id="CLU_011138_0_0_3"/>
<dbReference type="Gene3D" id="1.50.10.10">
    <property type="match status" value="1"/>
</dbReference>
<organism evidence="4 5">
    <name type="scientific">Microcystis aeruginosa PCC 9807</name>
    <dbReference type="NCBI Taxonomy" id="1160283"/>
    <lineage>
        <taxon>Bacteria</taxon>
        <taxon>Bacillati</taxon>
        <taxon>Cyanobacteriota</taxon>
        <taxon>Cyanophyceae</taxon>
        <taxon>Oscillatoriophycideae</taxon>
        <taxon>Chroococcales</taxon>
        <taxon>Microcystaceae</taxon>
        <taxon>Microcystis</taxon>
    </lineage>
</organism>
<gene>
    <name evidence="4" type="ORF">MICAF_1290011</name>
</gene>
<dbReference type="Pfam" id="PF06202">
    <property type="entry name" value="GDE_C"/>
    <property type="match status" value="1"/>
</dbReference>
<dbReference type="AlphaFoldDB" id="I4H028"/>
<evidence type="ECO:0000313" key="4">
    <source>
        <dbReference type="EMBL" id="CCI15402.1"/>
    </source>
</evidence>
<protein>
    <submittedName>
        <fullName evidence="4">Uncharacterized protein</fullName>
    </submittedName>
</protein>
<dbReference type="SUPFAM" id="SSF48208">
    <property type="entry name" value="Six-hairpin glycosidases"/>
    <property type="match status" value="1"/>
</dbReference>
<dbReference type="Pfam" id="PF17389">
    <property type="entry name" value="Bac_rhamnosid6H"/>
    <property type="match status" value="1"/>
</dbReference>
<feature type="domain" description="Glycogen debranching enzyme C-terminal" evidence="2">
    <location>
        <begin position="384"/>
        <end position="467"/>
    </location>
</feature>
<accession>I4H028</accession>
<dbReference type="InterPro" id="IPR032790">
    <property type="entry name" value="GDE_C"/>
</dbReference>
<reference evidence="4 5" key="1">
    <citation type="submission" date="2012-04" db="EMBL/GenBank/DDBJ databases">
        <authorList>
            <person name="Genoscope - CEA"/>
        </authorList>
    </citation>
    <scope>NUCLEOTIDE SEQUENCE [LARGE SCALE GENOMIC DNA]</scope>
    <source>
        <strain evidence="4 5">9807</strain>
    </source>
</reference>
<dbReference type="EMBL" id="CAIM01000034">
    <property type="protein sequence ID" value="CCI15402.1"/>
    <property type="molecule type" value="Genomic_DNA"/>
</dbReference>
<dbReference type="Proteomes" id="UP000003613">
    <property type="component" value="Unassembled WGS sequence"/>
</dbReference>
<feature type="region of interest" description="Disordered" evidence="1">
    <location>
        <begin position="1"/>
        <end position="25"/>
    </location>
</feature>
<dbReference type="GO" id="GO:0005975">
    <property type="term" value="P:carbohydrate metabolic process"/>
    <property type="evidence" value="ECO:0007669"/>
    <property type="project" value="InterPro"/>
</dbReference>
<proteinExistence type="predicted"/>
<feature type="compositionally biased region" description="Polar residues" evidence="1">
    <location>
        <begin position="1"/>
        <end position="24"/>
    </location>
</feature>
<dbReference type="InterPro" id="IPR008928">
    <property type="entry name" value="6-hairpin_glycosidase_sf"/>
</dbReference>
<name>I4H028_MICAE</name>
<dbReference type="InterPro" id="IPR035396">
    <property type="entry name" value="Bac_rhamnosid6H"/>
</dbReference>
<evidence type="ECO:0000259" key="3">
    <source>
        <dbReference type="Pfam" id="PF17389"/>
    </source>
</evidence>
<evidence type="ECO:0000313" key="5">
    <source>
        <dbReference type="Proteomes" id="UP000003613"/>
    </source>
</evidence>
<comment type="caution">
    <text evidence="4">The sequence shown here is derived from an EMBL/GenBank/DDBJ whole genome shotgun (WGS) entry which is preliminary data.</text>
</comment>
<evidence type="ECO:0000259" key="2">
    <source>
        <dbReference type="Pfam" id="PF06202"/>
    </source>
</evidence>
<sequence>MTNDRSTNLSSDCIPAQESNTPNSDVWKDDPYEARVRVEGTGCTRHFSLETNAPFENQLYGSQREIYRDYLPNPRKIEELPPSPNLQSNHIWFDALYALALQEVRDASVNQISDGAFNEGKPLPAPEGGFFETGLFWNYVWTRDTSYAVDLGLGVLDPIRALNSLNFKLSERREGGGLQIIQDTGTGGSYPISTDRVVWSFGARTLLRQLQGEPRDNFARKAYEALKNTIEQDRQVIFEPQDGLYRGEQSFLDWREQSYPQWVAEDPVQIGMSKALSTNACHLSALLLAASLAGELGEPETKQKYSKWAEELRQAIRTHLYLPDKQLYSTFITTAFDFGPAHQYDLLGSSLAILLDIADETQAAQIVANYPHLPKGAPVIWPQQRDIPIYHNQAIWPFVTAYWLKAAKKVKNDAAVNLGVRSLIRGAALSLSNMENFDAVSGLVELQNQQAKEPVVNSPRQLWSVAGYLSMVHEVIFGLSWTDSGISVSPFITRELRRTLFCDSQKLVLNRLPYRGHQINIVINLPQINDDNKGAYTLEKVYLNGQLVIGEIAESMLASENFIEVNLVDQDVQSASINLVDDLQDYRKRYAPRPPVIEAITASQGNLEIFFNLNQENADEVVVNVYRDGRLVAEKIKISDPSGSWQDADAKGSQSPSYCYTMESVYLNSGTISQRAKPVCYWGVNSRRVYSVTAEEFKAIGRNLSEVHGQAHFDDWGKPDDSLTVDIKAKYSGPHGIQVIAGNGAGPINTGVTCAVKRLQMKDSETDTIVADGYLVMPQLNNWDRWLESSLILTKVDLSAGHSYTIKIFSDEQAVNMSSFAHYQNYTGNNGIGGVSGSYNYVNIAAVKLLSFSGKIT</sequence>
<dbReference type="RefSeq" id="WP_002786389.1">
    <property type="nucleotide sequence ID" value="NZ_HE973326.1"/>
</dbReference>